<evidence type="ECO:0000313" key="1">
    <source>
        <dbReference type="EMBL" id="GAA0353410.1"/>
    </source>
</evidence>
<organism evidence="1 2">
    <name type="scientific">Streptomyces blastmyceticus</name>
    <dbReference type="NCBI Taxonomy" id="68180"/>
    <lineage>
        <taxon>Bacteria</taxon>
        <taxon>Bacillati</taxon>
        <taxon>Actinomycetota</taxon>
        <taxon>Actinomycetes</taxon>
        <taxon>Kitasatosporales</taxon>
        <taxon>Streptomycetaceae</taxon>
        <taxon>Streptomyces</taxon>
    </lineage>
</organism>
<evidence type="ECO:0000313" key="2">
    <source>
        <dbReference type="Proteomes" id="UP001500063"/>
    </source>
</evidence>
<dbReference type="RefSeq" id="WP_344118511.1">
    <property type="nucleotide sequence ID" value="NZ_BAAABW010000017.1"/>
</dbReference>
<dbReference type="EMBL" id="BAAABW010000017">
    <property type="protein sequence ID" value="GAA0353410.1"/>
    <property type="molecule type" value="Genomic_DNA"/>
</dbReference>
<dbReference type="Proteomes" id="UP001500063">
    <property type="component" value="Unassembled WGS sequence"/>
</dbReference>
<name>A0ABP3GUW7_9ACTN</name>
<protein>
    <submittedName>
        <fullName evidence="1">Uncharacterized protein</fullName>
    </submittedName>
</protein>
<gene>
    <name evidence="1" type="ORF">GCM10010319_33220</name>
</gene>
<keyword evidence="2" id="KW-1185">Reference proteome</keyword>
<sequence>MLRNKLESMGSKLLGLFVPEVDASALQIKQCWPQCWQCNKAYGGQCDCNAYCCKNSAGGFDCSGCRGC</sequence>
<comment type="caution">
    <text evidence="1">The sequence shown here is derived from an EMBL/GenBank/DDBJ whole genome shotgun (WGS) entry which is preliminary data.</text>
</comment>
<proteinExistence type="predicted"/>
<reference evidence="2" key="1">
    <citation type="journal article" date="2019" name="Int. J. Syst. Evol. Microbiol.">
        <title>The Global Catalogue of Microorganisms (GCM) 10K type strain sequencing project: providing services to taxonomists for standard genome sequencing and annotation.</title>
        <authorList>
            <consortium name="The Broad Institute Genomics Platform"/>
            <consortium name="The Broad Institute Genome Sequencing Center for Infectious Disease"/>
            <person name="Wu L."/>
            <person name="Ma J."/>
        </authorList>
    </citation>
    <scope>NUCLEOTIDE SEQUENCE [LARGE SCALE GENOMIC DNA]</scope>
    <source>
        <strain evidence="2">JCM 4565</strain>
    </source>
</reference>
<accession>A0ABP3GUW7</accession>